<feature type="signal peptide" evidence="1">
    <location>
        <begin position="1"/>
        <end position="21"/>
    </location>
</feature>
<feature type="chain" id="PRO_5010325883" evidence="1">
    <location>
        <begin position="22"/>
        <end position="99"/>
    </location>
</feature>
<evidence type="ECO:0000313" key="3">
    <source>
        <dbReference type="Proteomes" id="UP000182692"/>
    </source>
</evidence>
<proteinExistence type="predicted"/>
<dbReference type="AlphaFoldDB" id="A0A1I5LS51"/>
<dbReference type="OrthoDB" id="5918740at2"/>
<accession>A0A1I5LS51</accession>
<sequence length="99" mass="10941">MRFFTLPLLAAALIASTSVMAKPELAPAALLDYGHYEKVKELTVYGEIQQDIIQLAENNTADSDADLFVIDDINEDIEKNVLIVSLSLYIDLNSGIVKR</sequence>
<evidence type="ECO:0000256" key="1">
    <source>
        <dbReference type="SAM" id="SignalP"/>
    </source>
</evidence>
<dbReference type="EMBL" id="FOWR01000006">
    <property type="protein sequence ID" value="SFO99997.1"/>
    <property type="molecule type" value="Genomic_DNA"/>
</dbReference>
<protein>
    <submittedName>
        <fullName evidence="2">Uncharacterized protein</fullName>
    </submittedName>
</protein>
<organism evidence="2 3">
    <name type="scientific">Enterovibrio norvegicus DSM 15893</name>
    <dbReference type="NCBI Taxonomy" id="1121869"/>
    <lineage>
        <taxon>Bacteria</taxon>
        <taxon>Pseudomonadati</taxon>
        <taxon>Pseudomonadota</taxon>
        <taxon>Gammaproteobacteria</taxon>
        <taxon>Vibrionales</taxon>
        <taxon>Vibrionaceae</taxon>
        <taxon>Enterovibrio</taxon>
    </lineage>
</organism>
<keyword evidence="1" id="KW-0732">Signal</keyword>
<dbReference type="GeneID" id="35872382"/>
<name>A0A1I5LS51_9GAMM</name>
<gene>
    <name evidence="2" type="ORF">SAMN03084138_01042</name>
</gene>
<evidence type="ECO:0000313" key="2">
    <source>
        <dbReference type="EMBL" id="SFO99997.1"/>
    </source>
</evidence>
<dbReference type="RefSeq" id="WP_017010757.1">
    <property type="nucleotide sequence ID" value="NZ_FOWR01000006.1"/>
</dbReference>
<dbReference type="Proteomes" id="UP000182692">
    <property type="component" value="Unassembled WGS sequence"/>
</dbReference>
<dbReference type="STRING" id="1121869.SAMN03084138_01042"/>
<reference evidence="2 3" key="1">
    <citation type="submission" date="2016-10" db="EMBL/GenBank/DDBJ databases">
        <authorList>
            <person name="de Groot N.N."/>
        </authorList>
    </citation>
    <scope>NUCLEOTIDE SEQUENCE [LARGE SCALE GENOMIC DNA]</scope>
    <source>
        <strain evidence="2 3">DSM 15893</strain>
    </source>
</reference>